<gene>
    <name evidence="2" type="ORF">HCU67_02615</name>
</gene>
<dbReference type="PROSITE" id="PS51318">
    <property type="entry name" value="TAT"/>
    <property type="match status" value="1"/>
</dbReference>
<dbReference type="Proteomes" id="UP000718451">
    <property type="component" value="Unassembled WGS sequence"/>
</dbReference>
<dbReference type="PIRSF" id="PIRSF036389">
    <property type="entry name" value="IOR_B"/>
    <property type="match status" value="1"/>
</dbReference>
<dbReference type="Pfam" id="PF02738">
    <property type="entry name" value="MoCoBD_1"/>
    <property type="match status" value="1"/>
</dbReference>
<protein>
    <submittedName>
        <fullName evidence="2">Xanthine dehydrogenase family protein molybdopterin-binding subunit</fullName>
    </submittedName>
</protein>
<name>A0ABX1GLS8_9FLAO</name>
<dbReference type="EMBL" id="JAAWWL010000001">
    <property type="protein sequence ID" value="NKI30819.1"/>
    <property type="molecule type" value="Genomic_DNA"/>
</dbReference>
<evidence type="ECO:0000313" key="2">
    <source>
        <dbReference type="EMBL" id="NKI30819.1"/>
    </source>
</evidence>
<organism evidence="2 3">
    <name type="scientific">Croceivirga thetidis</name>
    <dbReference type="NCBI Taxonomy" id="2721623"/>
    <lineage>
        <taxon>Bacteria</taxon>
        <taxon>Pseudomonadati</taxon>
        <taxon>Bacteroidota</taxon>
        <taxon>Flavobacteriia</taxon>
        <taxon>Flavobacteriales</taxon>
        <taxon>Flavobacteriaceae</taxon>
        <taxon>Croceivirga</taxon>
    </lineage>
</organism>
<dbReference type="InterPro" id="IPR012368">
    <property type="entry name" value="OxRdtase_Mopterin-bd_su_IorB"/>
</dbReference>
<dbReference type="PANTHER" id="PTHR47495">
    <property type="entry name" value="ALDEHYDE DEHYDROGENASE"/>
    <property type="match status" value="1"/>
</dbReference>
<feature type="domain" description="Aldehyde oxidase/xanthine dehydrogenase a/b hammerhead" evidence="1">
    <location>
        <begin position="227"/>
        <end position="305"/>
    </location>
</feature>
<reference evidence="2 3" key="1">
    <citation type="submission" date="2020-04" db="EMBL/GenBank/DDBJ databases">
        <authorList>
            <person name="Yoon J."/>
        </authorList>
    </citation>
    <scope>NUCLEOTIDE SEQUENCE [LARGE SCALE GENOMIC DNA]</scope>
    <source>
        <strain evidence="2 3">DJ-13</strain>
    </source>
</reference>
<dbReference type="SUPFAM" id="SSF56003">
    <property type="entry name" value="Molybdenum cofactor-binding domain"/>
    <property type="match status" value="2"/>
</dbReference>
<dbReference type="SMART" id="SM01008">
    <property type="entry name" value="Ald_Xan_dh_C"/>
    <property type="match status" value="1"/>
</dbReference>
<keyword evidence="3" id="KW-1185">Reference proteome</keyword>
<dbReference type="InterPro" id="IPR036856">
    <property type="entry name" value="Ald_Oxase/Xan_DH_a/b_sf"/>
</dbReference>
<dbReference type="PANTHER" id="PTHR47495:SF2">
    <property type="entry name" value="ALDEHYDE DEHYDROGENASE"/>
    <property type="match status" value="1"/>
</dbReference>
<dbReference type="Gene3D" id="3.90.1170.50">
    <property type="entry name" value="Aldehyde oxidase/xanthine dehydrogenase, a/b hammerhead"/>
    <property type="match status" value="1"/>
</dbReference>
<sequence length="730" mass="80535">MSNLNNRKSSRSFNRRQFLKSSSGVALFIGVSGLLPTVVSCRDQKRVEEQFQKHEVTAWVQISEDGQITIYNPAAEMGQGSMTALPIIFAEEMDADWSKVNVEFSPQEAEIYGGEGWAPGTKLMFTVGSRTTNSYYSTLRRAGAQARYVLLSSAAAHWNVPIEELITIEGNVVHEASNQKIEYGQLVRFLTMPESIPDFNEGGLKDPKDFRLIGSIIPRTEIPEKVNGSAQFAIDIRLPEMIYGVLERGNLHGAKPTLQNEEEILAMDGVLKLVPFDYGIGIVATTLEGALSAKKALKIEWSDAQASGFNSQEIYASYEDILAEDKTGDVRNEIGDFNKASSSATKTYEADFKNDYVYHAQMEPLNAIVQVSEDLKKAEVWVGSQQGSDTKLGIPSLLGIGHEDVTVHLQYLGGGFGRRSMSDFVVECGTLAKEMAPRPVKLLWTREDDVTYGCYRPLTLQRLKACTDSQGNLTGFSHVVVGDGGHLVAGGARNDHYQITNQWLEWRSASHGVRLKHWRAVGHGPNKFAIEAMLDEIAYEQGQDPIALRRKLMTNQSPRALATLEKAAEMADWDAFLPENRAKGVAFVEHGSMGTGICEISVNRETGKIRVHKFWIALDAGVVVQPDNVKAQMEGGIIMGMSSVLSEQLTVVDGKIQQSNYHDYKLLRMQDVPDSIETEILPSAEHPEGVGETATPMVAGAIANAFLRLTGKRLRHIPFTPERVLEVLNT</sequence>
<dbReference type="InterPro" id="IPR006311">
    <property type="entry name" value="TAT_signal"/>
</dbReference>
<evidence type="ECO:0000259" key="1">
    <source>
        <dbReference type="SMART" id="SM01008"/>
    </source>
</evidence>
<dbReference type="InterPro" id="IPR008274">
    <property type="entry name" value="AldOxase/xan_DH_MoCoBD1"/>
</dbReference>
<evidence type="ECO:0000313" key="3">
    <source>
        <dbReference type="Proteomes" id="UP000718451"/>
    </source>
</evidence>
<dbReference type="InterPro" id="IPR046867">
    <property type="entry name" value="AldOxase/xan_DH_MoCoBD2"/>
</dbReference>
<dbReference type="InterPro" id="IPR000674">
    <property type="entry name" value="Ald_Oxase/Xan_DH_a/b"/>
</dbReference>
<dbReference type="Pfam" id="PF20256">
    <property type="entry name" value="MoCoBD_2"/>
    <property type="match status" value="2"/>
</dbReference>
<dbReference type="InterPro" id="IPR037165">
    <property type="entry name" value="AldOxase/xan_DH_Mopterin-bd_sf"/>
</dbReference>
<proteinExistence type="predicted"/>
<accession>A0ABX1GLS8</accession>
<dbReference type="SUPFAM" id="SSF54665">
    <property type="entry name" value="CO dehydrogenase molybdoprotein N-domain-like"/>
    <property type="match status" value="1"/>
</dbReference>
<comment type="caution">
    <text evidence="2">The sequence shown here is derived from an EMBL/GenBank/DDBJ whole genome shotgun (WGS) entry which is preliminary data.</text>
</comment>
<dbReference type="InterPro" id="IPR052516">
    <property type="entry name" value="N-heterocyclic_Hydroxylase"/>
</dbReference>
<dbReference type="Gene3D" id="3.30.365.10">
    <property type="entry name" value="Aldehyde oxidase/xanthine dehydrogenase, molybdopterin binding domain"/>
    <property type="match status" value="4"/>
</dbReference>